<gene>
    <name evidence="1" type="ORF">AVEN_210685_1</name>
</gene>
<protein>
    <recommendedName>
        <fullName evidence="3">SOCS box domain-containing protein</fullName>
    </recommendedName>
</protein>
<accession>A0A4Y2V977</accession>
<dbReference type="Proteomes" id="UP000499080">
    <property type="component" value="Unassembled WGS sequence"/>
</dbReference>
<keyword evidence="2" id="KW-1185">Reference proteome</keyword>
<name>A0A4Y2V977_ARAVE</name>
<proteinExistence type="predicted"/>
<organism evidence="1 2">
    <name type="scientific">Araneus ventricosus</name>
    <name type="common">Orbweaver spider</name>
    <name type="synonym">Epeira ventricosa</name>
    <dbReference type="NCBI Taxonomy" id="182803"/>
    <lineage>
        <taxon>Eukaryota</taxon>
        <taxon>Metazoa</taxon>
        <taxon>Ecdysozoa</taxon>
        <taxon>Arthropoda</taxon>
        <taxon>Chelicerata</taxon>
        <taxon>Arachnida</taxon>
        <taxon>Araneae</taxon>
        <taxon>Araneomorphae</taxon>
        <taxon>Entelegynae</taxon>
        <taxon>Araneoidea</taxon>
        <taxon>Araneidae</taxon>
        <taxon>Araneus</taxon>
    </lineage>
</organism>
<evidence type="ECO:0008006" key="3">
    <source>
        <dbReference type="Google" id="ProtNLM"/>
    </source>
</evidence>
<evidence type="ECO:0000313" key="2">
    <source>
        <dbReference type="Proteomes" id="UP000499080"/>
    </source>
</evidence>
<comment type="caution">
    <text evidence="1">The sequence shown here is derived from an EMBL/GenBank/DDBJ whole genome shotgun (WGS) entry which is preliminary data.</text>
</comment>
<reference evidence="1 2" key="1">
    <citation type="journal article" date="2019" name="Sci. Rep.">
        <title>Orb-weaving spider Araneus ventricosus genome elucidates the spidroin gene catalogue.</title>
        <authorList>
            <person name="Kono N."/>
            <person name="Nakamura H."/>
            <person name="Ohtoshi R."/>
            <person name="Moran D.A.P."/>
            <person name="Shinohara A."/>
            <person name="Yoshida Y."/>
            <person name="Fujiwara M."/>
            <person name="Mori M."/>
            <person name="Tomita M."/>
            <person name="Arakawa K."/>
        </authorList>
    </citation>
    <scope>NUCLEOTIDE SEQUENCE [LARGE SCALE GENOMIC DNA]</scope>
</reference>
<sequence>MYSTLYLDLPKGRERSLKALSQLNDLSYDCRIPHLAKVFTGDEFYTDILCRLIDYACKYTDRNVKVLKWFIKFGALKKSVFRELPSYVIYHFLDSMHPGFNDLEFVEECLRKLQFQIWLEFSDKPGRAANLLYQVHLGGERLERRIRNSGFMHSCLLHPSFLYVTDVLKFLDSPRFCDRFRVLLEKRILDVK</sequence>
<dbReference type="AlphaFoldDB" id="A0A4Y2V977"/>
<dbReference type="EMBL" id="BGPR01044940">
    <property type="protein sequence ID" value="GBO21803.1"/>
    <property type="molecule type" value="Genomic_DNA"/>
</dbReference>
<evidence type="ECO:0000313" key="1">
    <source>
        <dbReference type="EMBL" id="GBO21803.1"/>
    </source>
</evidence>